<dbReference type="InterPro" id="IPR043502">
    <property type="entry name" value="DNA/RNA_pol_sf"/>
</dbReference>
<keyword evidence="1" id="KW-0227">DNA damage</keyword>
<dbReference type="PROSITE" id="PS50173">
    <property type="entry name" value="UMUC"/>
    <property type="match status" value="1"/>
</dbReference>
<dbReference type="Proteomes" id="UP001596067">
    <property type="component" value="Unassembled WGS sequence"/>
</dbReference>
<keyword evidence="5" id="KW-1185">Reference proteome</keyword>
<sequence length="683" mass="70320">MTDGGTAPGAGAAVTPRVLVVWCPDWPVTAVGGDAGAGGAPVAVVAGGRILACSDAARAAGVRQGQRLKLAQRLCPALELRDRDPEAETRRFEPVVAAVEAFTPRVEVLRPGLCAIPVKGPSRYFGGEEALAAKVQEAVAAALARPPAERSGGGAAGGAGPDAGPQTHPADAGAGAGHPAGPDVEPDAGPDAGPPATATARREHGVAPVTPLHPADADRAGARRRAAAVDELFAAAPAARDGAPGGFARPAGYPPQERPAGYPPQERPAGYPPPAAGPAAPGAEPPATPPPAPHGRVGVADGLFAAVLAARAGVLVPAGRTAEFLAPYPVAALGDEVLAELLDRLGLSTVGAFAALPAEAVADRFGLTGTVAHRLARGLQPRPLVPRAEGPDLSVEQRFDPPEPLAEPLVFVARTLAEQLHRRLAGAGLTCQRVAVEVSCADGRTVSRLWRHEGRLSATALAERVRWQLQAWQGAGTFDAPAGAEDEHGADPAPHGAGFTALRLVPDDLSPDQGRQLALWGQAVADDRVERAVARVQAVLGHAGLRRIEPAGGRGPAEQAVRVPWGEPYDPAAPADAPWPGRLPDVWPAVVHRTPVPAAVLDAQGRPVVVDGRAGVSARPDRVALRGRELAVEGWTGPWPAVEYWWDQALARRRARFQVTVADGRALLLTVEGGEWFVEAGYD</sequence>
<gene>
    <name evidence="4" type="ORF">ACFP0N_12805</name>
</gene>
<feature type="compositionally biased region" description="Pro residues" evidence="2">
    <location>
        <begin position="252"/>
        <end position="276"/>
    </location>
</feature>
<dbReference type="PANTHER" id="PTHR35369:SF2">
    <property type="entry name" value="BLR3025 PROTEIN"/>
    <property type="match status" value="1"/>
</dbReference>
<evidence type="ECO:0000256" key="1">
    <source>
        <dbReference type="ARBA" id="ARBA00022763"/>
    </source>
</evidence>
<evidence type="ECO:0000256" key="2">
    <source>
        <dbReference type="SAM" id="MobiDB-lite"/>
    </source>
</evidence>
<feature type="compositionally biased region" description="Low complexity" evidence="2">
    <location>
        <begin position="239"/>
        <end position="251"/>
    </location>
</feature>
<dbReference type="SUPFAM" id="SSF56672">
    <property type="entry name" value="DNA/RNA polymerases"/>
    <property type="match status" value="2"/>
</dbReference>
<comment type="caution">
    <text evidence="4">The sequence shown here is derived from an EMBL/GenBank/DDBJ whole genome shotgun (WGS) entry which is preliminary data.</text>
</comment>
<feature type="compositionally biased region" description="Gly residues" evidence="2">
    <location>
        <begin position="151"/>
        <end position="161"/>
    </location>
</feature>
<dbReference type="Gene3D" id="3.40.1170.60">
    <property type="match status" value="1"/>
</dbReference>
<feature type="region of interest" description="Disordered" evidence="2">
    <location>
        <begin position="239"/>
        <end position="295"/>
    </location>
</feature>
<feature type="region of interest" description="Disordered" evidence="2">
    <location>
        <begin position="144"/>
        <end position="223"/>
    </location>
</feature>
<protein>
    <recommendedName>
        <fullName evidence="3">UmuC domain-containing protein</fullName>
    </recommendedName>
</protein>
<evidence type="ECO:0000313" key="4">
    <source>
        <dbReference type="EMBL" id="MFC5885849.1"/>
    </source>
</evidence>
<feature type="compositionally biased region" description="Low complexity" evidence="2">
    <location>
        <begin position="162"/>
        <end position="199"/>
    </location>
</feature>
<dbReference type="InterPro" id="IPR050356">
    <property type="entry name" value="SulA_CellDiv_inhibitor"/>
</dbReference>
<reference evidence="5" key="1">
    <citation type="journal article" date="2019" name="Int. J. Syst. Evol. Microbiol.">
        <title>The Global Catalogue of Microorganisms (GCM) 10K type strain sequencing project: providing services to taxonomists for standard genome sequencing and annotation.</title>
        <authorList>
            <consortium name="The Broad Institute Genomics Platform"/>
            <consortium name="The Broad Institute Genome Sequencing Center for Infectious Disease"/>
            <person name="Wu L."/>
            <person name="Ma J."/>
        </authorList>
    </citation>
    <scope>NUCLEOTIDE SEQUENCE [LARGE SCALE GENOMIC DNA]</scope>
    <source>
        <strain evidence="5">CGMCC 4.1469</strain>
    </source>
</reference>
<dbReference type="InterPro" id="IPR001126">
    <property type="entry name" value="UmuC"/>
</dbReference>
<dbReference type="Pfam" id="PF00817">
    <property type="entry name" value="IMS"/>
    <property type="match status" value="1"/>
</dbReference>
<dbReference type="RefSeq" id="WP_313763120.1">
    <property type="nucleotide sequence ID" value="NZ_BAAAVH010000107.1"/>
</dbReference>
<proteinExistence type="predicted"/>
<evidence type="ECO:0000259" key="3">
    <source>
        <dbReference type="PROSITE" id="PS50173"/>
    </source>
</evidence>
<dbReference type="EMBL" id="JBHSOD010000012">
    <property type="protein sequence ID" value="MFC5885849.1"/>
    <property type="molecule type" value="Genomic_DNA"/>
</dbReference>
<organism evidence="4 5">
    <name type="scientific">Kitasatospora aburaviensis</name>
    <dbReference type="NCBI Taxonomy" id="67265"/>
    <lineage>
        <taxon>Bacteria</taxon>
        <taxon>Bacillati</taxon>
        <taxon>Actinomycetota</taxon>
        <taxon>Actinomycetes</taxon>
        <taxon>Kitasatosporales</taxon>
        <taxon>Streptomycetaceae</taxon>
        <taxon>Kitasatospora</taxon>
    </lineage>
</organism>
<dbReference type="PANTHER" id="PTHR35369">
    <property type="entry name" value="BLR3025 PROTEIN-RELATED"/>
    <property type="match status" value="1"/>
</dbReference>
<accession>A0ABW1EYR6</accession>
<feature type="domain" description="UmuC" evidence="3">
    <location>
        <begin position="41"/>
        <end position="109"/>
    </location>
</feature>
<evidence type="ECO:0000313" key="5">
    <source>
        <dbReference type="Proteomes" id="UP001596067"/>
    </source>
</evidence>
<name>A0ABW1EYR6_9ACTN</name>
<feature type="compositionally biased region" description="Pro residues" evidence="2">
    <location>
        <begin position="283"/>
        <end position="293"/>
    </location>
</feature>